<reference evidence="2" key="1">
    <citation type="submission" date="2020-11" db="EMBL/GenBank/DDBJ databases">
        <title>Sequencing the genomes of 1000 actinobacteria strains.</title>
        <authorList>
            <person name="Klenk H.-P."/>
        </authorList>
    </citation>
    <scope>NUCLEOTIDE SEQUENCE</scope>
    <source>
        <strain evidence="2">DSM 45356</strain>
    </source>
</reference>
<feature type="region of interest" description="Disordered" evidence="1">
    <location>
        <begin position="17"/>
        <end position="47"/>
    </location>
</feature>
<sequence length="47" mass="4926">MNNIPNAAERRGTDVLRARAGGGSTLTPQPCTPRPGAAGQGHRWPQC</sequence>
<dbReference type="AlphaFoldDB" id="A0A8J7G9C4"/>
<protein>
    <submittedName>
        <fullName evidence="2">Uncharacterized protein</fullName>
    </submittedName>
</protein>
<comment type="caution">
    <text evidence="2">The sequence shown here is derived from an EMBL/GenBank/DDBJ whole genome shotgun (WGS) entry which is preliminary data.</text>
</comment>
<accession>A0A8J7G9C4</accession>
<proteinExistence type="predicted"/>
<name>A0A8J7G9C4_9ACTN</name>
<evidence type="ECO:0000313" key="2">
    <source>
        <dbReference type="EMBL" id="MBG6136143.1"/>
    </source>
</evidence>
<organism evidence="2 3">
    <name type="scientific">Longispora fulva</name>
    <dbReference type="NCBI Taxonomy" id="619741"/>
    <lineage>
        <taxon>Bacteria</taxon>
        <taxon>Bacillati</taxon>
        <taxon>Actinomycetota</taxon>
        <taxon>Actinomycetes</taxon>
        <taxon>Micromonosporales</taxon>
        <taxon>Micromonosporaceae</taxon>
        <taxon>Longispora</taxon>
    </lineage>
</organism>
<dbReference type="Proteomes" id="UP000622552">
    <property type="component" value="Unassembled WGS sequence"/>
</dbReference>
<keyword evidence="3" id="KW-1185">Reference proteome</keyword>
<evidence type="ECO:0000313" key="3">
    <source>
        <dbReference type="Proteomes" id="UP000622552"/>
    </source>
</evidence>
<dbReference type="EMBL" id="JADOUF010000001">
    <property type="protein sequence ID" value="MBG6136143.1"/>
    <property type="molecule type" value="Genomic_DNA"/>
</dbReference>
<gene>
    <name evidence="2" type="ORF">IW245_002337</name>
</gene>
<evidence type="ECO:0000256" key="1">
    <source>
        <dbReference type="SAM" id="MobiDB-lite"/>
    </source>
</evidence>